<dbReference type="PANTHER" id="PTHR11552:SF227">
    <property type="entry name" value="GLUCOSE DEHYDROGENASE [FAD, QUINONE]-LIKE PROTEIN"/>
    <property type="match status" value="1"/>
</dbReference>
<dbReference type="Pfam" id="PF05199">
    <property type="entry name" value="GMC_oxred_C"/>
    <property type="match status" value="2"/>
</dbReference>
<keyword evidence="3" id="KW-0732">Signal</keyword>
<dbReference type="AlphaFoldDB" id="A0A194PRT5"/>
<feature type="signal peptide" evidence="3">
    <location>
        <begin position="1"/>
        <end position="29"/>
    </location>
</feature>
<evidence type="ECO:0000259" key="4">
    <source>
        <dbReference type="PROSITE" id="PS00623"/>
    </source>
</evidence>
<evidence type="ECO:0000259" key="5">
    <source>
        <dbReference type="PROSITE" id="PS00624"/>
    </source>
</evidence>
<dbReference type="SUPFAM" id="SSF54373">
    <property type="entry name" value="FAD-linked reductases, C-terminal domain"/>
    <property type="match status" value="2"/>
</dbReference>
<dbReference type="Gene3D" id="3.50.50.60">
    <property type="entry name" value="FAD/NAD(P)-binding domain"/>
    <property type="match status" value="2"/>
</dbReference>
<evidence type="ECO:0000256" key="3">
    <source>
        <dbReference type="SAM" id="SignalP"/>
    </source>
</evidence>
<name>A0A194PRT5_PAPXU</name>
<feature type="domain" description="Glucose-methanol-choline oxidoreductase N-terminal" evidence="5">
    <location>
        <begin position="898"/>
        <end position="912"/>
    </location>
</feature>
<dbReference type="GO" id="GO:0016614">
    <property type="term" value="F:oxidoreductase activity, acting on CH-OH group of donors"/>
    <property type="evidence" value="ECO:0007669"/>
    <property type="project" value="InterPro"/>
</dbReference>
<dbReference type="InterPro" id="IPR036188">
    <property type="entry name" value="FAD/NAD-bd_sf"/>
</dbReference>
<dbReference type="Gene3D" id="3.30.560.10">
    <property type="entry name" value="Glucose Oxidase, domain 3"/>
    <property type="match status" value="2"/>
</dbReference>
<protein>
    <submittedName>
        <fullName evidence="6">Glucose dehydrogenase [acceptor]</fullName>
    </submittedName>
</protein>
<feature type="domain" description="Glucose-methanol-choline oxidoreductase N-terminal" evidence="4">
    <location>
        <begin position="112"/>
        <end position="135"/>
    </location>
</feature>
<dbReference type="Pfam" id="PF00732">
    <property type="entry name" value="GMC_oxred_N"/>
    <property type="match status" value="2"/>
</dbReference>
<dbReference type="InterPro" id="IPR000172">
    <property type="entry name" value="GMC_OxRdtase_N"/>
</dbReference>
<organism evidence="6 7">
    <name type="scientific">Papilio xuthus</name>
    <name type="common">Asian swallowtail butterfly</name>
    <dbReference type="NCBI Taxonomy" id="66420"/>
    <lineage>
        <taxon>Eukaryota</taxon>
        <taxon>Metazoa</taxon>
        <taxon>Ecdysozoa</taxon>
        <taxon>Arthropoda</taxon>
        <taxon>Hexapoda</taxon>
        <taxon>Insecta</taxon>
        <taxon>Pterygota</taxon>
        <taxon>Neoptera</taxon>
        <taxon>Endopterygota</taxon>
        <taxon>Lepidoptera</taxon>
        <taxon>Glossata</taxon>
        <taxon>Ditrysia</taxon>
        <taxon>Papilionoidea</taxon>
        <taxon>Papilionidae</taxon>
        <taxon>Papilioninae</taxon>
        <taxon>Papilio</taxon>
    </lineage>
</organism>
<dbReference type="EMBL" id="KQ459595">
    <property type="protein sequence ID" value="KPI96022.1"/>
    <property type="molecule type" value="Genomic_DNA"/>
</dbReference>
<feature type="chain" id="PRO_5008263587" evidence="3">
    <location>
        <begin position="30"/>
        <end position="1204"/>
    </location>
</feature>
<evidence type="ECO:0000256" key="1">
    <source>
        <dbReference type="ARBA" id="ARBA00010790"/>
    </source>
</evidence>
<keyword evidence="2" id="KW-0274">FAD</keyword>
<evidence type="ECO:0000256" key="2">
    <source>
        <dbReference type="RuleBase" id="RU003968"/>
    </source>
</evidence>
<feature type="domain" description="Glucose-methanol-choline oxidoreductase N-terminal" evidence="4">
    <location>
        <begin position="720"/>
        <end position="743"/>
    </location>
</feature>
<sequence length="1204" mass="134266">MVINYGLSFTLIASCYLVIVSLNSNFNNSDPNYDFIVVGAGSAGAVVANRLSEISDWKVLLVEAGGDPNLATEIPAAICNNINSVADWAYKPQPQELACRGYKQNRCAWPRGKTLGGSSSINAMYYVRGNKLDYDEWAAKGNTGWSYEDVLPYFVKSENISTTLTDENKKYHGKGGYLHVNRNEFRHPIEEMILSGMNEIGVNEIDDSNGANQMGASIAYNTIKDGIRHSTARAFLTVIKDRPNLHVLKDAYVTKILFHPNTNKMKGVLIQKDGKEIQVIAKKELIVSAGSINTPQLLMLSGIGPRKHLECLDIEVIADLPVGENLQDHVFFPIYYSSPTNLILTSFDNIGKGFLDYMFTNKGVLADTTPSRVIAFVNASDQDAITPEVQYHFPVYTPRLINFFDIYGSHGFKDNIQKSFQDLNESKFIVAILNTLLKPKSKGRILLKSKNPNEHPLIFANYFQEPKDLEVLIQNAKKFSLTLENTKAFKSGNYSLEWLDVEECRKFDKASDEFLECYAREVTFSLYHPVGTAKMGPDGDETAVVDPELRLRKVEGIRVIDASIMPTIVSGNTNAPTIMIDFISMWECDPILSSGVANSYHSTGPLFVHTLQSLLAAQCALSGDYLWPSDRTEAVFKDPHYDFIVVGAGSAGAVVANRLSEIPEWKILLIEAGGNPNMATETPSGFYNNINTYVDWAYKPQPQELACRGYKNKRCAWPRGKALGGSSSINAMYYVRGNKLDYDEWAANGNTGWSYEEVLPYFIKSENISTVLTEENKKYHGKDGYLHVNRNELTQPVEEMILSGMSEIGVNEIDDANGANQMGATVSYNTIKEGIRHSTARAFLSVIKDRPNLHVLKDAYVTKILFHPNTNKMKGVLIQKDGKEIQVVAKKELIISAGSINTPQLLMLSGIGPKKHLESLDIEVIADLPVGENLQDHAFFPIIYSSATNESLMTFSAIGSNFLEYMFTHTGKFSDIAPSRVIAFVNASDPDAVSPEVQYHFSVYSPQVSNYIDLYGLHGFKEEVSQKFKDVNNSTYIVYISNVLLKPKSRGRILLKSKNPNEHPLIFANYFQEPEDLQVLLKNARKFSLILENTAAFKSGNFKLDWMDLEACRNFDKASDEFLECHAREVTFSLYHPVGTAKMGPDDDEEAVVDPELRLRKVEGIRVIDASIMPTIVSGNTNAPTIMIGEKGASMIKEFWLKNK</sequence>
<dbReference type="InterPro" id="IPR007867">
    <property type="entry name" value="GMC_OxRtase_C"/>
</dbReference>
<accession>A0A194PRT5</accession>
<feature type="domain" description="Glucose-methanol-choline oxidoreductase N-terminal" evidence="5">
    <location>
        <begin position="290"/>
        <end position="304"/>
    </location>
</feature>
<evidence type="ECO:0000313" key="6">
    <source>
        <dbReference type="EMBL" id="KPI96022.1"/>
    </source>
</evidence>
<dbReference type="PROSITE" id="PS00624">
    <property type="entry name" value="GMC_OXRED_2"/>
    <property type="match status" value="2"/>
</dbReference>
<evidence type="ECO:0000313" key="7">
    <source>
        <dbReference type="Proteomes" id="UP000053268"/>
    </source>
</evidence>
<keyword evidence="7" id="KW-1185">Reference proteome</keyword>
<proteinExistence type="inferred from homology"/>
<dbReference type="PANTHER" id="PTHR11552">
    <property type="entry name" value="GLUCOSE-METHANOL-CHOLINE GMC OXIDOREDUCTASE"/>
    <property type="match status" value="1"/>
</dbReference>
<dbReference type="SUPFAM" id="SSF51905">
    <property type="entry name" value="FAD/NAD(P)-binding domain"/>
    <property type="match status" value="2"/>
</dbReference>
<dbReference type="PROSITE" id="PS00623">
    <property type="entry name" value="GMC_OXRED_1"/>
    <property type="match status" value="2"/>
</dbReference>
<dbReference type="STRING" id="66420.A0A194PRT5"/>
<dbReference type="Proteomes" id="UP000053268">
    <property type="component" value="Unassembled WGS sequence"/>
</dbReference>
<dbReference type="GO" id="GO:0050660">
    <property type="term" value="F:flavin adenine dinucleotide binding"/>
    <property type="evidence" value="ECO:0007669"/>
    <property type="project" value="InterPro"/>
</dbReference>
<dbReference type="InterPro" id="IPR012132">
    <property type="entry name" value="GMC_OxRdtase"/>
</dbReference>
<reference evidence="6 7" key="1">
    <citation type="journal article" date="2015" name="Nat. Commun.">
        <title>Outbred genome sequencing and CRISPR/Cas9 gene editing in butterflies.</title>
        <authorList>
            <person name="Li X."/>
            <person name="Fan D."/>
            <person name="Zhang W."/>
            <person name="Liu G."/>
            <person name="Zhang L."/>
            <person name="Zhao L."/>
            <person name="Fang X."/>
            <person name="Chen L."/>
            <person name="Dong Y."/>
            <person name="Chen Y."/>
            <person name="Ding Y."/>
            <person name="Zhao R."/>
            <person name="Feng M."/>
            <person name="Zhu Y."/>
            <person name="Feng Y."/>
            <person name="Jiang X."/>
            <person name="Zhu D."/>
            <person name="Xiang H."/>
            <person name="Feng X."/>
            <person name="Li S."/>
            <person name="Wang J."/>
            <person name="Zhang G."/>
            <person name="Kronforst M.R."/>
            <person name="Wang W."/>
        </authorList>
    </citation>
    <scope>NUCLEOTIDE SEQUENCE [LARGE SCALE GENOMIC DNA]</scope>
    <source>
        <strain evidence="6">Ya'a_city_454_Px</strain>
        <tissue evidence="6">Whole body</tissue>
    </source>
</reference>
<comment type="similarity">
    <text evidence="1 2">Belongs to the GMC oxidoreductase family.</text>
</comment>
<gene>
    <name evidence="6" type="ORF">RR46_11735</name>
</gene>
<keyword evidence="2" id="KW-0285">Flavoprotein</keyword>